<gene>
    <name evidence="3" type="ORF">E3T47_03510</name>
</gene>
<protein>
    <submittedName>
        <fullName evidence="3">PKD domain-containing protein</fullName>
    </submittedName>
</protein>
<dbReference type="CDD" id="cd00146">
    <property type="entry name" value="PKD"/>
    <property type="match status" value="1"/>
</dbReference>
<dbReference type="AlphaFoldDB" id="A0A4R9APL1"/>
<dbReference type="Pfam" id="PF13472">
    <property type="entry name" value="Lipase_GDSL_2"/>
    <property type="match status" value="1"/>
</dbReference>
<reference evidence="3 4" key="1">
    <citation type="submission" date="2019-03" db="EMBL/GenBank/DDBJ databases">
        <title>Genomics of glacier-inhabiting Cryobacterium strains.</title>
        <authorList>
            <person name="Liu Q."/>
            <person name="Xin Y.-H."/>
        </authorList>
    </citation>
    <scope>NUCLEOTIDE SEQUENCE [LARGE SCALE GENOMIC DNA]</scope>
    <source>
        <strain evidence="3 4">Sr36</strain>
    </source>
</reference>
<dbReference type="InterPro" id="IPR013783">
    <property type="entry name" value="Ig-like_fold"/>
</dbReference>
<dbReference type="Pfam" id="PF18911">
    <property type="entry name" value="PKD_4"/>
    <property type="match status" value="1"/>
</dbReference>
<dbReference type="EMBL" id="SOHK01000007">
    <property type="protein sequence ID" value="TFD67708.1"/>
    <property type="molecule type" value="Genomic_DNA"/>
</dbReference>
<dbReference type="PROSITE" id="PS50093">
    <property type="entry name" value="PKD"/>
    <property type="match status" value="1"/>
</dbReference>
<feature type="domain" description="PKD" evidence="2">
    <location>
        <begin position="337"/>
        <end position="417"/>
    </location>
</feature>
<dbReference type="InterPro" id="IPR022409">
    <property type="entry name" value="PKD/Chitinase_dom"/>
</dbReference>
<feature type="disulfide bond" evidence="1">
    <location>
        <begin position="65"/>
        <end position="82"/>
    </location>
</feature>
<dbReference type="InterPro" id="IPR013830">
    <property type="entry name" value="SGNH_hydro"/>
</dbReference>
<evidence type="ECO:0000313" key="3">
    <source>
        <dbReference type="EMBL" id="TFD67708.1"/>
    </source>
</evidence>
<dbReference type="InterPro" id="IPR000601">
    <property type="entry name" value="PKD_dom"/>
</dbReference>
<dbReference type="InterPro" id="IPR036514">
    <property type="entry name" value="SGNH_hydro_sf"/>
</dbReference>
<organism evidence="3 4">
    <name type="scientific">Cryobacterium ruanii</name>
    <dbReference type="NCBI Taxonomy" id="1259197"/>
    <lineage>
        <taxon>Bacteria</taxon>
        <taxon>Bacillati</taxon>
        <taxon>Actinomycetota</taxon>
        <taxon>Actinomycetes</taxon>
        <taxon>Micrococcales</taxon>
        <taxon>Microbacteriaceae</taxon>
        <taxon>Cryobacterium</taxon>
    </lineage>
</organism>
<evidence type="ECO:0000259" key="2">
    <source>
        <dbReference type="PROSITE" id="PS50093"/>
    </source>
</evidence>
<dbReference type="SUPFAM" id="SSF49299">
    <property type="entry name" value="PKD domain"/>
    <property type="match status" value="1"/>
</dbReference>
<evidence type="ECO:0000313" key="4">
    <source>
        <dbReference type="Proteomes" id="UP000298154"/>
    </source>
</evidence>
<dbReference type="RefSeq" id="WP_134554359.1">
    <property type="nucleotide sequence ID" value="NZ_SOHK01000007.1"/>
</dbReference>
<dbReference type="GO" id="GO:0005975">
    <property type="term" value="P:carbohydrate metabolic process"/>
    <property type="evidence" value="ECO:0007669"/>
    <property type="project" value="UniProtKB-ARBA"/>
</dbReference>
<sequence length="533" mass="56816">MVNLNLDFGACSNAVIDDLSVGYDPNRPPYTDGIAQLDRLGSSTKLVTLGIGGNDMGFADVLKGCVTAQLGDALNPFVDAACEPEYGDSVDDRLEVMIDKDKLGTIYKEVRRRAPFARVLILGYPRFYVEGGQHNAAHDDYCAGMRMTDQRWINREIRQFNSAISNSARSLGLQYVGIYDTPAGHELCGPSADLFLNGIKLFDQVESYHPNEFGHELIARDVTAALRAPSPGTLFNVHPGETIDYSFQPSGGDLDASTQWPGSDVVLSLTSPSGRVIGRETSATDVSHEVGPTFESYHIANAEVGQWTATLFGAQVAPQGEETRLDVWQAPPANLDPTASMSLASAGRSITLDAGASADADGSIVEYLWEFGDGSTTTGRQLSHTYTTAGTYLVTLAIRDDEGGEAFVSADQLVEVPKYEFSGFRSPVDAAPAFNQMKAGRAVPLKFAPGGDFGMDILSAGSPSSTATECATGAAISNVETTTTAGNSSLSYDAASGTYTYVWKTASTWAGTCRTFTLTLDDGSSDVAKFKFK</sequence>
<feature type="disulfide bond" evidence="1">
    <location>
        <begin position="142"/>
        <end position="188"/>
    </location>
</feature>
<dbReference type="PANTHER" id="PTHR37981">
    <property type="entry name" value="LIPASE 2"/>
    <property type="match status" value="1"/>
</dbReference>
<dbReference type="InterPro" id="IPR037460">
    <property type="entry name" value="SEST-like"/>
</dbReference>
<evidence type="ECO:0000256" key="1">
    <source>
        <dbReference type="PIRSR" id="PIRSR637460-2"/>
    </source>
</evidence>
<dbReference type="GO" id="GO:0019433">
    <property type="term" value="P:triglyceride catabolic process"/>
    <property type="evidence" value="ECO:0007669"/>
    <property type="project" value="TreeGrafter"/>
</dbReference>
<dbReference type="Gene3D" id="2.60.40.10">
    <property type="entry name" value="Immunoglobulins"/>
    <property type="match status" value="1"/>
</dbReference>
<dbReference type="SUPFAM" id="SSF52266">
    <property type="entry name" value="SGNH hydrolase"/>
    <property type="match status" value="1"/>
</dbReference>
<dbReference type="SMART" id="SM00089">
    <property type="entry name" value="PKD"/>
    <property type="match status" value="1"/>
</dbReference>
<comment type="caution">
    <text evidence="3">The sequence shown here is derived from an EMBL/GenBank/DDBJ whole genome shotgun (WGS) entry which is preliminary data.</text>
</comment>
<dbReference type="Proteomes" id="UP000298154">
    <property type="component" value="Unassembled WGS sequence"/>
</dbReference>
<dbReference type="PANTHER" id="PTHR37981:SF1">
    <property type="entry name" value="SGNH HYDROLASE-TYPE ESTERASE DOMAIN-CONTAINING PROTEIN"/>
    <property type="match status" value="1"/>
</dbReference>
<name>A0A4R9APL1_9MICO</name>
<dbReference type="OrthoDB" id="5503950at2"/>
<accession>A0A4R9APL1</accession>
<dbReference type="GO" id="GO:0004806">
    <property type="term" value="F:triacylglycerol lipase activity"/>
    <property type="evidence" value="ECO:0007669"/>
    <property type="project" value="TreeGrafter"/>
</dbReference>
<proteinExistence type="predicted"/>
<dbReference type="CDD" id="cd01823">
    <property type="entry name" value="SEST_like"/>
    <property type="match status" value="1"/>
</dbReference>
<dbReference type="Gene3D" id="3.40.50.1110">
    <property type="entry name" value="SGNH hydrolase"/>
    <property type="match status" value="1"/>
</dbReference>
<keyword evidence="4" id="KW-1185">Reference proteome</keyword>
<keyword evidence="1" id="KW-1015">Disulfide bond</keyword>
<dbReference type="InterPro" id="IPR035986">
    <property type="entry name" value="PKD_dom_sf"/>
</dbReference>
<dbReference type="NCBIfam" id="NF038114">
    <property type="entry name" value="rightmost"/>
    <property type="match status" value="1"/>
</dbReference>